<evidence type="ECO:0000256" key="8">
    <source>
        <dbReference type="PIRSR" id="PIRSR600823-1"/>
    </source>
</evidence>
<dbReference type="InterPro" id="IPR010255">
    <property type="entry name" value="Haem_peroxidase_sf"/>
</dbReference>
<dbReference type="Proteomes" id="UP000017836">
    <property type="component" value="Unassembled WGS sequence"/>
</dbReference>
<keyword evidence="4" id="KW-0349">Heme</keyword>
<name>W1PQU1_AMBTC</name>
<dbReference type="PANTHER" id="PTHR31388:SF115">
    <property type="entry name" value="PEROXIDASE 5"/>
    <property type="match status" value="1"/>
</dbReference>
<evidence type="ECO:0000256" key="7">
    <source>
        <dbReference type="ARBA" id="ARBA00023004"/>
    </source>
</evidence>
<evidence type="ECO:0000256" key="5">
    <source>
        <dbReference type="ARBA" id="ARBA00022723"/>
    </source>
</evidence>
<comment type="cofactor">
    <cofactor evidence="9">
        <name>Ca(2+)</name>
        <dbReference type="ChEBI" id="CHEBI:29108"/>
    </cofactor>
    <text evidence="9">Binds 2 calcium ions per subunit.</text>
</comment>
<dbReference type="EMBL" id="KI392980">
    <property type="protein sequence ID" value="ERN09590.1"/>
    <property type="molecule type" value="Genomic_DNA"/>
</dbReference>
<organism evidence="13 14">
    <name type="scientific">Amborella trichopoda</name>
    <dbReference type="NCBI Taxonomy" id="13333"/>
    <lineage>
        <taxon>Eukaryota</taxon>
        <taxon>Viridiplantae</taxon>
        <taxon>Streptophyta</taxon>
        <taxon>Embryophyta</taxon>
        <taxon>Tracheophyta</taxon>
        <taxon>Spermatophyta</taxon>
        <taxon>Magnoliopsida</taxon>
        <taxon>Amborellales</taxon>
        <taxon>Amborellaceae</taxon>
        <taxon>Amborella</taxon>
    </lineage>
</organism>
<dbReference type="PROSITE" id="PS50873">
    <property type="entry name" value="PEROXIDASE_4"/>
    <property type="match status" value="1"/>
</dbReference>
<evidence type="ECO:0000256" key="3">
    <source>
        <dbReference type="ARBA" id="ARBA00022559"/>
    </source>
</evidence>
<dbReference type="InterPro" id="IPR000823">
    <property type="entry name" value="Peroxidase_pln"/>
</dbReference>
<feature type="binding site" evidence="9">
    <location>
        <position position="51"/>
    </location>
    <ligand>
        <name>Ca(2+)</name>
        <dbReference type="ChEBI" id="CHEBI:29108"/>
        <label>1</label>
    </ligand>
</feature>
<feature type="binding site" evidence="9">
    <location>
        <position position="56"/>
    </location>
    <ligand>
        <name>Ca(2+)</name>
        <dbReference type="ChEBI" id="CHEBI:29108"/>
        <label>1</label>
    </ligand>
</feature>
<dbReference type="AlphaFoldDB" id="W1PQU1"/>
<evidence type="ECO:0000313" key="14">
    <source>
        <dbReference type="Proteomes" id="UP000017836"/>
    </source>
</evidence>
<dbReference type="Gramene" id="ERN09590">
    <property type="protein sequence ID" value="ERN09590"/>
    <property type="gene ID" value="AMTR_s00029p00168850"/>
</dbReference>
<keyword evidence="7" id="KW-0408">Iron</keyword>
<dbReference type="HOGENOM" id="CLU_010543_3_2_1"/>
<dbReference type="OMA" id="GMHISTT"/>
<feature type="binding site" evidence="9">
    <location>
        <position position="54"/>
    </location>
    <ligand>
        <name>Ca(2+)</name>
        <dbReference type="ChEBI" id="CHEBI:29108"/>
        <label>1</label>
    </ligand>
</feature>
<feature type="domain" description="Plant heme peroxidase family profile" evidence="12">
    <location>
        <begin position="9"/>
        <end position="87"/>
    </location>
</feature>
<comment type="similarity">
    <text evidence="11">Belongs to the peroxidase family.</text>
</comment>
<dbReference type="PRINTS" id="PR00461">
    <property type="entry name" value="PLPEROXIDASE"/>
</dbReference>
<reference evidence="14" key="1">
    <citation type="journal article" date="2013" name="Science">
        <title>The Amborella genome and the evolution of flowering plants.</title>
        <authorList>
            <consortium name="Amborella Genome Project"/>
        </authorList>
    </citation>
    <scope>NUCLEOTIDE SEQUENCE [LARGE SCALE GENOMIC DNA]</scope>
</reference>
<keyword evidence="10" id="KW-1015">Disulfide bond</keyword>
<evidence type="ECO:0000256" key="10">
    <source>
        <dbReference type="PIRSR" id="PIRSR600823-5"/>
    </source>
</evidence>
<evidence type="ECO:0000259" key="12">
    <source>
        <dbReference type="PROSITE" id="PS50873"/>
    </source>
</evidence>
<evidence type="ECO:0000256" key="2">
    <source>
        <dbReference type="ARBA" id="ARBA00001970"/>
    </source>
</evidence>
<dbReference type="Pfam" id="PF00141">
    <property type="entry name" value="peroxidase"/>
    <property type="match status" value="1"/>
</dbReference>
<feature type="binding site" evidence="9">
    <location>
        <position position="60"/>
    </location>
    <ligand>
        <name>Ca(2+)</name>
        <dbReference type="ChEBI" id="CHEBI:29108"/>
        <label>1</label>
    </ligand>
</feature>
<dbReference type="SUPFAM" id="SSF48113">
    <property type="entry name" value="Heme-dependent peroxidases"/>
    <property type="match status" value="1"/>
</dbReference>
<evidence type="ECO:0000256" key="11">
    <source>
        <dbReference type="RuleBase" id="RU004241"/>
    </source>
</evidence>
<keyword evidence="3" id="KW-0575">Peroxidase</keyword>
<feature type="disulfide bond" evidence="10">
    <location>
        <begin position="52"/>
        <end position="57"/>
    </location>
</feature>
<dbReference type="GO" id="GO:0140825">
    <property type="term" value="F:lactoperoxidase activity"/>
    <property type="evidence" value="ECO:0007669"/>
    <property type="project" value="UniProtKB-EC"/>
</dbReference>
<sequence length="93" mass="10245">MLLLCEGQQLSTNLYDSSCPDALSTIRTAIRTAISAERRMGASLIHLHFHDCFVNGCDASLLLDSTSSFESEQNAIQNIDSARGYHLQLETLL</sequence>
<feature type="active site" description="Proton acceptor" evidence="8">
    <location>
        <position position="50"/>
    </location>
</feature>
<dbReference type="eggNOG" id="ENOG502QSXF">
    <property type="taxonomic scope" value="Eukaryota"/>
</dbReference>
<dbReference type="GO" id="GO:0020037">
    <property type="term" value="F:heme binding"/>
    <property type="evidence" value="ECO:0007669"/>
    <property type="project" value="InterPro"/>
</dbReference>
<comment type="cofactor">
    <cofactor evidence="2">
        <name>heme b</name>
        <dbReference type="ChEBI" id="CHEBI:60344"/>
    </cofactor>
</comment>
<evidence type="ECO:0000256" key="4">
    <source>
        <dbReference type="ARBA" id="ARBA00022617"/>
    </source>
</evidence>
<keyword evidence="9" id="KW-0106">Calcium</keyword>
<feature type="binding site" evidence="9">
    <location>
        <position position="72"/>
    </location>
    <ligand>
        <name>Ca(2+)</name>
        <dbReference type="ChEBI" id="CHEBI:29108"/>
        <label>1</label>
    </ligand>
</feature>
<accession>W1PQU1</accession>
<dbReference type="GO" id="GO:0046872">
    <property type="term" value="F:metal ion binding"/>
    <property type="evidence" value="ECO:0007669"/>
    <property type="project" value="UniProtKB-KW"/>
</dbReference>
<keyword evidence="5 9" id="KW-0479">Metal-binding</keyword>
<protein>
    <recommendedName>
        <fullName evidence="12">Plant heme peroxidase family profile domain-containing protein</fullName>
    </recommendedName>
</protein>
<proteinExistence type="inferred from homology"/>
<dbReference type="GO" id="GO:0006979">
    <property type="term" value="P:response to oxidative stress"/>
    <property type="evidence" value="ECO:0007669"/>
    <property type="project" value="InterPro"/>
</dbReference>
<keyword evidence="6" id="KW-0560">Oxidoreductase</keyword>
<dbReference type="Gene3D" id="1.10.520.10">
    <property type="match status" value="1"/>
</dbReference>
<evidence type="ECO:0000256" key="9">
    <source>
        <dbReference type="PIRSR" id="PIRSR600823-3"/>
    </source>
</evidence>
<evidence type="ECO:0000256" key="6">
    <source>
        <dbReference type="ARBA" id="ARBA00023002"/>
    </source>
</evidence>
<dbReference type="InterPro" id="IPR002016">
    <property type="entry name" value="Haem_peroxidase"/>
</dbReference>
<evidence type="ECO:0000313" key="13">
    <source>
        <dbReference type="EMBL" id="ERN09590.1"/>
    </source>
</evidence>
<keyword evidence="14" id="KW-1185">Reference proteome</keyword>
<feature type="binding site" evidence="9">
    <location>
        <position position="58"/>
    </location>
    <ligand>
        <name>Ca(2+)</name>
        <dbReference type="ChEBI" id="CHEBI:29108"/>
        <label>1</label>
    </ligand>
</feature>
<gene>
    <name evidence="13" type="ORF">AMTR_s00029p00168850</name>
</gene>
<evidence type="ECO:0000256" key="1">
    <source>
        <dbReference type="ARBA" id="ARBA00000189"/>
    </source>
</evidence>
<comment type="catalytic activity">
    <reaction evidence="1">
        <text>2 a phenolic donor + H2O2 = 2 a phenolic radical donor + 2 H2O</text>
        <dbReference type="Rhea" id="RHEA:56136"/>
        <dbReference type="ChEBI" id="CHEBI:15377"/>
        <dbReference type="ChEBI" id="CHEBI:16240"/>
        <dbReference type="ChEBI" id="CHEBI:139520"/>
        <dbReference type="ChEBI" id="CHEBI:139521"/>
        <dbReference type="EC" id="1.11.1.7"/>
    </reaction>
</comment>
<dbReference type="PANTHER" id="PTHR31388">
    <property type="entry name" value="PEROXIDASE 72-RELATED"/>
    <property type="match status" value="1"/>
</dbReference>